<dbReference type="AlphaFoldDB" id="A0A4W4GQG5"/>
<reference evidence="3" key="2">
    <citation type="journal article" date="2017" name="Sci. Adv.">
        <title>A tail of two voltages: Proteomic comparison of the three electric organs of the electric eel.</title>
        <authorList>
            <person name="Traeger L.L."/>
            <person name="Sabat G."/>
            <person name="Barrett-Wilt G.A."/>
            <person name="Wells G.B."/>
            <person name="Sussman M.R."/>
        </authorList>
    </citation>
    <scope>NUCLEOTIDE SEQUENCE [LARGE SCALE GENOMIC DNA]</scope>
</reference>
<protein>
    <submittedName>
        <fullName evidence="2">Uncharacterized protein</fullName>
    </submittedName>
</protein>
<evidence type="ECO:0000313" key="3">
    <source>
        <dbReference type="Proteomes" id="UP000314983"/>
    </source>
</evidence>
<organism evidence="2 3">
    <name type="scientific">Electrophorus electricus</name>
    <name type="common">Electric eel</name>
    <name type="synonym">Gymnotus electricus</name>
    <dbReference type="NCBI Taxonomy" id="8005"/>
    <lineage>
        <taxon>Eukaryota</taxon>
        <taxon>Metazoa</taxon>
        <taxon>Chordata</taxon>
        <taxon>Craniata</taxon>
        <taxon>Vertebrata</taxon>
        <taxon>Euteleostomi</taxon>
        <taxon>Actinopterygii</taxon>
        <taxon>Neopterygii</taxon>
        <taxon>Teleostei</taxon>
        <taxon>Ostariophysi</taxon>
        <taxon>Gymnotiformes</taxon>
        <taxon>Gymnotoidei</taxon>
        <taxon>Gymnotidae</taxon>
        <taxon>Electrophorus</taxon>
    </lineage>
</organism>
<feature type="transmembrane region" description="Helical" evidence="1">
    <location>
        <begin position="21"/>
        <end position="44"/>
    </location>
</feature>
<dbReference type="Proteomes" id="UP000314983">
    <property type="component" value="Chromosome 6"/>
</dbReference>
<reference evidence="2" key="5">
    <citation type="submission" date="2025-09" db="UniProtKB">
        <authorList>
            <consortium name="Ensembl"/>
        </authorList>
    </citation>
    <scope>IDENTIFICATION</scope>
</reference>
<dbReference type="PANTHER" id="PTHR48424:SF3">
    <property type="entry name" value="DYNEIN LIGHT CHAIN-RELATED"/>
    <property type="match status" value="1"/>
</dbReference>
<dbReference type="PANTHER" id="PTHR48424">
    <property type="entry name" value="DYNEIN LIGHT CHAIN-RELATED"/>
    <property type="match status" value="1"/>
</dbReference>
<evidence type="ECO:0000256" key="1">
    <source>
        <dbReference type="SAM" id="Phobius"/>
    </source>
</evidence>
<accession>A0A4W4GQG5</accession>
<dbReference type="GeneTree" id="ENSGT01100000263854"/>
<dbReference type="OMA" id="VCCNILL"/>
<proteinExistence type="predicted"/>
<evidence type="ECO:0000313" key="2">
    <source>
        <dbReference type="Ensembl" id="ENSEEEP00000040705.1"/>
    </source>
</evidence>
<reference evidence="2" key="3">
    <citation type="submission" date="2020-05" db="EMBL/GenBank/DDBJ databases">
        <title>Electrophorus electricus (electric eel) genome, fEleEle1, primary haplotype.</title>
        <authorList>
            <person name="Myers G."/>
            <person name="Meyer A."/>
            <person name="Fedrigo O."/>
            <person name="Formenti G."/>
            <person name="Rhie A."/>
            <person name="Tracey A."/>
            <person name="Sims Y."/>
            <person name="Jarvis E.D."/>
        </authorList>
    </citation>
    <scope>NUCLEOTIDE SEQUENCE [LARGE SCALE GENOMIC DNA]</scope>
</reference>
<name>A0A4W4GQG5_ELEEL</name>
<reference evidence="2" key="4">
    <citation type="submission" date="2025-08" db="UniProtKB">
        <authorList>
            <consortium name="Ensembl"/>
        </authorList>
    </citation>
    <scope>IDENTIFICATION</scope>
</reference>
<dbReference type="Ensembl" id="ENSEEET00000041173.2">
    <property type="protein sequence ID" value="ENSEEEP00000040705.1"/>
    <property type="gene ID" value="ENSEEEG00000019290.2"/>
</dbReference>
<keyword evidence="3" id="KW-1185">Reference proteome</keyword>
<reference evidence="3" key="1">
    <citation type="journal article" date="2014" name="Science">
        <title>Nonhuman genetics. Genomic basis for the convergent evolution of electric organs.</title>
        <authorList>
            <person name="Gallant J.R."/>
            <person name="Traeger L.L."/>
            <person name="Volkening J.D."/>
            <person name="Moffett H."/>
            <person name="Chen P.H."/>
            <person name="Novina C.D."/>
            <person name="Phillips G.N.Jr."/>
            <person name="Anand R."/>
            <person name="Wells G.B."/>
            <person name="Pinch M."/>
            <person name="Guth R."/>
            <person name="Unguez G.A."/>
            <person name="Albert J.S."/>
            <person name="Zakon H.H."/>
            <person name="Samanta M.P."/>
            <person name="Sussman M.R."/>
        </authorList>
    </citation>
    <scope>NUCLEOTIDE SEQUENCE [LARGE SCALE GENOMIC DNA]</scope>
</reference>
<keyword evidence="1" id="KW-0812">Transmembrane</keyword>
<keyword evidence="1" id="KW-0472">Membrane</keyword>
<keyword evidence="1" id="KW-1133">Transmembrane helix</keyword>
<sequence>MLCFMRHVAAKVTSHNAMPRGIVLLVKLLLINVFLDVVLLHGLSSTVHGILLHVLGHVSILYHCLPVTLNESWQGKCTKQDHHQQCWHTGN</sequence>
<feature type="transmembrane region" description="Helical" evidence="1">
    <location>
        <begin position="50"/>
        <end position="69"/>
    </location>
</feature>